<evidence type="ECO:0000256" key="1">
    <source>
        <dbReference type="SAM" id="MobiDB-lite"/>
    </source>
</evidence>
<name>A0ABQ4YGD3_9ASTR</name>
<dbReference type="Proteomes" id="UP001151760">
    <property type="component" value="Unassembled WGS sequence"/>
</dbReference>
<accession>A0ABQ4YGD3</accession>
<organism evidence="2 3">
    <name type="scientific">Tanacetum coccineum</name>
    <dbReference type="NCBI Taxonomy" id="301880"/>
    <lineage>
        <taxon>Eukaryota</taxon>
        <taxon>Viridiplantae</taxon>
        <taxon>Streptophyta</taxon>
        <taxon>Embryophyta</taxon>
        <taxon>Tracheophyta</taxon>
        <taxon>Spermatophyta</taxon>
        <taxon>Magnoliopsida</taxon>
        <taxon>eudicotyledons</taxon>
        <taxon>Gunneridae</taxon>
        <taxon>Pentapetalae</taxon>
        <taxon>asterids</taxon>
        <taxon>campanulids</taxon>
        <taxon>Asterales</taxon>
        <taxon>Asteraceae</taxon>
        <taxon>Asteroideae</taxon>
        <taxon>Anthemideae</taxon>
        <taxon>Anthemidinae</taxon>
        <taxon>Tanacetum</taxon>
    </lineage>
</organism>
<gene>
    <name evidence="2" type="ORF">Tco_0726398</name>
</gene>
<sequence length="467" mass="51451">MSDSSIPLSRSTSISSEDGKSLDVRSPGVIVLGYDGLPMMPEDPYAYVEAAMQEPPPSDFVPEPVYPKFMPPEDDVLPAEEQPLHAAVSPIACFHRRRRVPPGRRSEEEEEHLAPADSVPSPAYRTTNRMSIRAQTPIPFPSEVEVDRLLSISTPSSSLLTSLSSPLPQIPSPPLPVSSPLPISPSPLPASPTHPLGYRAAMIRLRAESPFTSHLLPLPPAIVLLRTRAFMVIMRAAAPSTYILAPRSEIPPSRTPPSRTPLLLPIPLPTSSPPLLLPSTECRADVPKVTLLPRKRLCIALSPRYEIGECSSAHTARPTGGFRVNYGFVGTLDAEIRRESDREIGYGITDVWVDPDEIAEERTATDVAELGQRMTDFLNLLRRDRRSHARTARLMESEARASRGAWVQSMDASDTARYEVRALRTTVLEQTEIGDLRAADRRRQSQLVEALTLLRTLQTQMVALQSL</sequence>
<feature type="region of interest" description="Disordered" evidence="1">
    <location>
        <begin position="1"/>
        <end position="26"/>
    </location>
</feature>
<feature type="compositionally biased region" description="Low complexity" evidence="1">
    <location>
        <begin position="1"/>
        <end position="16"/>
    </location>
</feature>
<dbReference type="EMBL" id="BQNB010010381">
    <property type="protein sequence ID" value="GJS76517.1"/>
    <property type="molecule type" value="Genomic_DNA"/>
</dbReference>
<reference evidence="2" key="1">
    <citation type="journal article" date="2022" name="Int. J. Mol. Sci.">
        <title>Draft Genome of Tanacetum Coccineum: Genomic Comparison of Closely Related Tanacetum-Family Plants.</title>
        <authorList>
            <person name="Yamashiro T."/>
            <person name="Shiraishi A."/>
            <person name="Nakayama K."/>
            <person name="Satake H."/>
        </authorList>
    </citation>
    <scope>NUCLEOTIDE SEQUENCE</scope>
</reference>
<proteinExistence type="predicted"/>
<evidence type="ECO:0000313" key="2">
    <source>
        <dbReference type="EMBL" id="GJS76517.1"/>
    </source>
</evidence>
<comment type="caution">
    <text evidence="2">The sequence shown here is derived from an EMBL/GenBank/DDBJ whole genome shotgun (WGS) entry which is preliminary data.</text>
</comment>
<protein>
    <submittedName>
        <fullName evidence="2">Uncharacterized protein</fullName>
    </submittedName>
</protein>
<evidence type="ECO:0000313" key="3">
    <source>
        <dbReference type="Proteomes" id="UP001151760"/>
    </source>
</evidence>
<reference evidence="2" key="2">
    <citation type="submission" date="2022-01" db="EMBL/GenBank/DDBJ databases">
        <authorList>
            <person name="Yamashiro T."/>
            <person name="Shiraishi A."/>
            <person name="Satake H."/>
            <person name="Nakayama K."/>
        </authorList>
    </citation>
    <scope>NUCLEOTIDE SEQUENCE</scope>
</reference>
<keyword evidence="3" id="KW-1185">Reference proteome</keyword>
<feature type="region of interest" description="Disordered" evidence="1">
    <location>
        <begin position="99"/>
        <end position="124"/>
    </location>
</feature>